<dbReference type="AlphaFoldDB" id="A0A1R1B6J4"/>
<sequence>MPRNLEYVPYGYEPPKPTTKGTLIFYDLFEQIQKDLEQAAAILEERSFVKLVLYPLHEETARRMFKEPVSPYYKREKQLQEWIEEHEGSSVVIEPFESKRKKYTPIDTALRHLVEKFGSPHFLILTPEMANVFASFSSFEEWIVKLRLILLSEPPQLHPRLEKFRHRWDIAGEKREDH</sequence>
<dbReference type="EMBL" id="MRTF01000002">
    <property type="protein sequence ID" value="OME95172.1"/>
    <property type="molecule type" value="Genomic_DNA"/>
</dbReference>
<name>A0A1R1B6J4_PAELA</name>
<dbReference type="OrthoDB" id="2677664at2"/>
<protein>
    <submittedName>
        <fullName evidence="1">Uncharacterized protein</fullName>
    </submittedName>
</protein>
<comment type="caution">
    <text evidence="1">The sequence shown here is derived from an EMBL/GenBank/DDBJ whole genome shotgun (WGS) entry which is preliminary data.</text>
</comment>
<dbReference type="RefSeq" id="WP_076321987.1">
    <property type="nucleotide sequence ID" value="NZ_MRTF01000002.1"/>
</dbReference>
<evidence type="ECO:0000313" key="1">
    <source>
        <dbReference type="EMBL" id="OME95172.1"/>
    </source>
</evidence>
<dbReference type="Proteomes" id="UP000187074">
    <property type="component" value="Unassembled WGS sequence"/>
</dbReference>
<proteinExistence type="predicted"/>
<organism evidence="1 2">
    <name type="scientific">Paenibacillus lautus</name>
    <name type="common">Bacillus lautus</name>
    <dbReference type="NCBI Taxonomy" id="1401"/>
    <lineage>
        <taxon>Bacteria</taxon>
        <taxon>Bacillati</taxon>
        <taxon>Bacillota</taxon>
        <taxon>Bacilli</taxon>
        <taxon>Bacillales</taxon>
        <taxon>Paenibacillaceae</taxon>
        <taxon>Paenibacillus</taxon>
    </lineage>
</organism>
<dbReference type="STRING" id="1401.BK123_08825"/>
<accession>A0A1R1B6J4</accession>
<gene>
    <name evidence="1" type="ORF">BK123_08825</name>
</gene>
<evidence type="ECO:0000313" key="2">
    <source>
        <dbReference type="Proteomes" id="UP000187074"/>
    </source>
</evidence>
<reference evidence="1 2" key="1">
    <citation type="submission" date="2016-11" db="EMBL/GenBank/DDBJ databases">
        <title>Paenibacillus species isolates.</title>
        <authorList>
            <person name="Beno S.M."/>
        </authorList>
    </citation>
    <scope>NUCLEOTIDE SEQUENCE [LARGE SCALE GENOMIC DNA]</scope>
    <source>
        <strain evidence="1 2">FSL F4-0100</strain>
    </source>
</reference>